<keyword evidence="2" id="KW-0813">Transport</keyword>
<dbReference type="CDD" id="cd03224">
    <property type="entry name" value="ABC_TM1139_LivF_branched"/>
    <property type="match status" value="1"/>
</dbReference>
<dbReference type="RefSeq" id="WP_379876635.1">
    <property type="nucleotide sequence ID" value="NZ_JBHUIP010000012.1"/>
</dbReference>
<comment type="similarity">
    <text evidence="1">Belongs to the ABC transporter superfamily.</text>
</comment>
<dbReference type="InterPro" id="IPR052156">
    <property type="entry name" value="BCAA_Transport_ATP-bd_LivF"/>
</dbReference>
<evidence type="ECO:0000256" key="3">
    <source>
        <dbReference type="ARBA" id="ARBA00022741"/>
    </source>
</evidence>
<dbReference type="InterPro" id="IPR017871">
    <property type="entry name" value="ABC_transporter-like_CS"/>
</dbReference>
<feature type="domain" description="ABC transporter" evidence="6">
    <location>
        <begin position="2"/>
        <end position="233"/>
    </location>
</feature>
<dbReference type="EMBL" id="JBHUIP010000012">
    <property type="protein sequence ID" value="MFD2263610.1"/>
    <property type="molecule type" value="Genomic_DNA"/>
</dbReference>
<gene>
    <name evidence="7" type="ORF">ACFSM5_11985</name>
</gene>
<name>A0ABW5DSY2_9PROT</name>
<evidence type="ECO:0000313" key="8">
    <source>
        <dbReference type="Proteomes" id="UP001597295"/>
    </source>
</evidence>
<dbReference type="PANTHER" id="PTHR43820:SF2">
    <property type="entry name" value="ABC TRANSPORTER ATP-BINDING PROTEIN"/>
    <property type="match status" value="1"/>
</dbReference>
<reference evidence="8" key="1">
    <citation type="journal article" date="2019" name="Int. J. Syst. Evol. Microbiol.">
        <title>The Global Catalogue of Microorganisms (GCM) 10K type strain sequencing project: providing services to taxonomists for standard genome sequencing and annotation.</title>
        <authorList>
            <consortium name="The Broad Institute Genomics Platform"/>
            <consortium name="The Broad Institute Genome Sequencing Center for Infectious Disease"/>
            <person name="Wu L."/>
            <person name="Ma J."/>
        </authorList>
    </citation>
    <scope>NUCLEOTIDE SEQUENCE [LARGE SCALE GENOMIC DNA]</scope>
    <source>
        <strain evidence="8">CGMCC 1.19062</strain>
    </source>
</reference>
<keyword evidence="3" id="KW-0547">Nucleotide-binding</keyword>
<dbReference type="SUPFAM" id="SSF52540">
    <property type="entry name" value="P-loop containing nucleoside triphosphate hydrolases"/>
    <property type="match status" value="1"/>
</dbReference>
<proteinExistence type="inferred from homology"/>
<evidence type="ECO:0000256" key="4">
    <source>
        <dbReference type="ARBA" id="ARBA00022840"/>
    </source>
</evidence>
<comment type="caution">
    <text evidence="7">The sequence shown here is derived from an EMBL/GenBank/DDBJ whole genome shotgun (WGS) entry which is preliminary data.</text>
</comment>
<organism evidence="7 8">
    <name type="scientific">Lacibacterium aquatile</name>
    <dbReference type="NCBI Taxonomy" id="1168082"/>
    <lineage>
        <taxon>Bacteria</taxon>
        <taxon>Pseudomonadati</taxon>
        <taxon>Pseudomonadota</taxon>
        <taxon>Alphaproteobacteria</taxon>
        <taxon>Rhodospirillales</taxon>
        <taxon>Rhodospirillaceae</taxon>
    </lineage>
</organism>
<dbReference type="PROSITE" id="PS50893">
    <property type="entry name" value="ABC_TRANSPORTER_2"/>
    <property type="match status" value="1"/>
</dbReference>
<evidence type="ECO:0000256" key="1">
    <source>
        <dbReference type="ARBA" id="ARBA00005417"/>
    </source>
</evidence>
<dbReference type="Gene3D" id="3.40.50.300">
    <property type="entry name" value="P-loop containing nucleotide triphosphate hydrolases"/>
    <property type="match status" value="1"/>
</dbReference>
<dbReference type="PROSITE" id="PS00211">
    <property type="entry name" value="ABC_TRANSPORTER_1"/>
    <property type="match status" value="1"/>
</dbReference>
<evidence type="ECO:0000256" key="2">
    <source>
        <dbReference type="ARBA" id="ARBA00022448"/>
    </source>
</evidence>
<protein>
    <submittedName>
        <fullName evidence="7">ABC transporter ATP-binding protein</fullName>
    </submittedName>
</protein>
<keyword evidence="5" id="KW-0029">Amino-acid transport</keyword>
<dbReference type="Proteomes" id="UP001597295">
    <property type="component" value="Unassembled WGS sequence"/>
</dbReference>
<evidence type="ECO:0000256" key="5">
    <source>
        <dbReference type="ARBA" id="ARBA00022970"/>
    </source>
</evidence>
<dbReference type="InterPro" id="IPR003439">
    <property type="entry name" value="ABC_transporter-like_ATP-bd"/>
</dbReference>
<evidence type="ECO:0000259" key="6">
    <source>
        <dbReference type="PROSITE" id="PS50893"/>
    </source>
</evidence>
<dbReference type="InterPro" id="IPR003593">
    <property type="entry name" value="AAA+_ATPase"/>
</dbReference>
<evidence type="ECO:0000313" key="7">
    <source>
        <dbReference type="EMBL" id="MFD2263610.1"/>
    </source>
</evidence>
<keyword evidence="4 7" id="KW-0067">ATP-binding</keyword>
<accession>A0ABW5DSY2</accession>
<dbReference type="GO" id="GO:0005524">
    <property type="term" value="F:ATP binding"/>
    <property type="evidence" value="ECO:0007669"/>
    <property type="project" value="UniProtKB-KW"/>
</dbReference>
<sequence length="233" mass="25045">MLDIEKLTAGYDGASVLHGVSLTVKPGEVVALLGRNGAGKSTLLKSIMGLITPTGGTVRFQGQAITGMAPQNAARLGLGYVPEERRIFTDLSVAENLEVGRRPIREGAPHWTVEALTQLFPNLAEVMDRPGGRISGGEQQMLTLARTLMGNPRCLLLDEPSEGISPLLVQSLAKALATVKKTGLSILLSEQNLRFCATLADRAYLLESGEIKAQLPMAELMEHSSLRQRYLSV</sequence>
<dbReference type="SMART" id="SM00382">
    <property type="entry name" value="AAA"/>
    <property type="match status" value="1"/>
</dbReference>
<dbReference type="PANTHER" id="PTHR43820">
    <property type="entry name" value="HIGH-AFFINITY BRANCHED-CHAIN AMINO ACID TRANSPORT ATP-BINDING PROTEIN LIVF"/>
    <property type="match status" value="1"/>
</dbReference>
<keyword evidence="8" id="KW-1185">Reference proteome</keyword>
<dbReference type="InterPro" id="IPR027417">
    <property type="entry name" value="P-loop_NTPase"/>
</dbReference>
<dbReference type="Pfam" id="PF00005">
    <property type="entry name" value="ABC_tran"/>
    <property type="match status" value="1"/>
</dbReference>